<gene>
    <name evidence="1" type="ORF">ZIOFF_036355</name>
</gene>
<comment type="caution">
    <text evidence="1">The sequence shown here is derived from an EMBL/GenBank/DDBJ whole genome shotgun (WGS) entry which is preliminary data.</text>
</comment>
<protein>
    <submittedName>
        <fullName evidence="1">Uncharacterized protein</fullName>
    </submittedName>
</protein>
<proteinExistence type="predicted"/>
<name>A0A8J5G9Y7_ZINOF</name>
<evidence type="ECO:0000313" key="1">
    <source>
        <dbReference type="EMBL" id="KAG6504030.1"/>
    </source>
</evidence>
<dbReference type="AlphaFoldDB" id="A0A8J5G9Y7"/>
<evidence type="ECO:0000313" key="2">
    <source>
        <dbReference type="Proteomes" id="UP000734854"/>
    </source>
</evidence>
<dbReference type="EMBL" id="JACMSC010000010">
    <property type="protein sequence ID" value="KAG6504030.1"/>
    <property type="molecule type" value="Genomic_DNA"/>
</dbReference>
<accession>A0A8J5G9Y7</accession>
<sequence>MLCDRFFFSLARQRRLIVEIPAGKFSSVVFFGPINYSFMAVTILDWGSTEGAELELRLGGQGIGSQSNLIQRQNNGLFCFRYSSFYLSDYCSFDTGIPVHLLTISAVTANPFKRLVVWMSMSGIVEGSSLNPNALHSVLQQLRESVQALLEHFHQWRQQEMAGKDLFETASVEALVMNLSTKFPKKGVRPGKYREKPVQCNERRPLCGGSEPHRRRLFLCRVSSPALDRAGATADHPVPTPPSSSLALSAFVSAAVFLLCPGAAVDANRHHQTLLVLHCRLRVKVSEQQHEVVRVGLMTMKSIADWNIKPTQETDATLMIMLLTKHQHVGEQLLVLQVERYWFGWFF</sequence>
<keyword evidence="2" id="KW-1185">Reference proteome</keyword>
<dbReference type="Proteomes" id="UP000734854">
    <property type="component" value="Unassembled WGS sequence"/>
</dbReference>
<reference evidence="1 2" key="1">
    <citation type="submission" date="2020-08" db="EMBL/GenBank/DDBJ databases">
        <title>Plant Genome Project.</title>
        <authorList>
            <person name="Zhang R.-G."/>
        </authorList>
    </citation>
    <scope>NUCLEOTIDE SEQUENCE [LARGE SCALE GENOMIC DNA]</scope>
    <source>
        <tissue evidence="1">Rhizome</tissue>
    </source>
</reference>
<organism evidence="1 2">
    <name type="scientific">Zingiber officinale</name>
    <name type="common">Ginger</name>
    <name type="synonym">Amomum zingiber</name>
    <dbReference type="NCBI Taxonomy" id="94328"/>
    <lineage>
        <taxon>Eukaryota</taxon>
        <taxon>Viridiplantae</taxon>
        <taxon>Streptophyta</taxon>
        <taxon>Embryophyta</taxon>
        <taxon>Tracheophyta</taxon>
        <taxon>Spermatophyta</taxon>
        <taxon>Magnoliopsida</taxon>
        <taxon>Liliopsida</taxon>
        <taxon>Zingiberales</taxon>
        <taxon>Zingiberaceae</taxon>
        <taxon>Zingiber</taxon>
    </lineage>
</organism>